<feature type="region of interest" description="Disordered" evidence="8">
    <location>
        <begin position="238"/>
        <end position="278"/>
    </location>
</feature>
<comment type="caution">
    <text evidence="10">The sequence shown here is derived from an EMBL/GenBank/DDBJ whole genome shotgun (WGS) entry which is preliminary data.</text>
</comment>
<gene>
    <name evidence="10" type="ORF">LSH36_155g03038</name>
</gene>
<dbReference type="EC" id="3.1.1.23" evidence="2"/>
<comment type="catalytic activity">
    <reaction evidence="6">
        <text>1-dodecanoylglycerol + H2O = dodecanoate + glycerol + H(+)</text>
        <dbReference type="Rhea" id="RHEA:44316"/>
        <dbReference type="ChEBI" id="CHEBI:15377"/>
        <dbReference type="ChEBI" id="CHEBI:15378"/>
        <dbReference type="ChEBI" id="CHEBI:17754"/>
        <dbReference type="ChEBI" id="CHEBI:18262"/>
        <dbReference type="ChEBI" id="CHEBI:75539"/>
    </reaction>
</comment>
<dbReference type="Gene3D" id="3.40.50.1820">
    <property type="entry name" value="alpha/beta hydrolase"/>
    <property type="match status" value="1"/>
</dbReference>
<name>A0AAD9JUQ4_9ANNE</name>
<dbReference type="SUPFAM" id="SSF53474">
    <property type="entry name" value="alpha/beta-Hydrolases"/>
    <property type="match status" value="1"/>
</dbReference>
<organism evidence="10 11">
    <name type="scientific">Paralvinella palmiformis</name>
    <dbReference type="NCBI Taxonomy" id="53620"/>
    <lineage>
        <taxon>Eukaryota</taxon>
        <taxon>Metazoa</taxon>
        <taxon>Spiralia</taxon>
        <taxon>Lophotrochozoa</taxon>
        <taxon>Annelida</taxon>
        <taxon>Polychaeta</taxon>
        <taxon>Sedentaria</taxon>
        <taxon>Canalipalpata</taxon>
        <taxon>Terebellida</taxon>
        <taxon>Terebelliformia</taxon>
        <taxon>Alvinellidae</taxon>
        <taxon>Paralvinella</taxon>
    </lineage>
</organism>
<reference evidence="10" key="1">
    <citation type="journal article" date="2023" name="Mol. Biol. Evol.">
        <title>Third-Generation Sequencing Reveals the Adaptive Role of the Epigenome in Three Deep-Sea Polychaetes.</title>
        <authorList>
            <person name="Perez M."/>
            <person name="Aroh O."/>
            <person name="Sun Y."/>
            <person name="Lan Y."/>
            <person name="Juniper S.K."/>
            <person name="Young C.R."/>
            <person name="Angers B."/>
            <person name="Qian P.Y."/>
        </authorList>
    </citation>
    <scope>NUCLEOTIDE SEQUENCE</scope>
    <source>
        <strain evidence="10">P08H-3</strain>
    </source>
</reference>
<dbReference type="PANTHER" id="PTHR43798:SF5">
    <property type="entry name" value="MONOACYLGLYCEROL LIPASE ABHD6"/>
    <property type="match status" value="1"/>
</dbReference>
<evidence type="ECO:0000259" key="9">
    <source>
        <dbReference type="Pfam" id="PF00561"/>
    </source>
</evidence>
<dbReference type="Pfam" id="PF00561">
    <property type="entry name" value="Abhydrolase_1"/>
    <property type="match status" value="1"/>
</dbReference>
<accession>A0AAD9JUQ4</accession>
<evidence type="ECO:0000256" key="7">
    <source>
        <dbReference type="ARBA" id="ARBA00049568"/>
    </source>
</evidence>
<evidence type="ECO:0000256" key="1">
    <source>
        <dbReference type="ARBA" id="ARBA00001613"/>
    </source>
</evidence>
<feature type="domain" description="AB hydrolase-1" evidence="9">
    <location>
        <begin position="2"/>
        <end position="214"/>
    </location>
</feature>
<dbReference type="GO" id="GO:0047372">
    <property type="term" value="F:monoacylglycerol lipase activity"/>
    <property type="evidence" value="ECO:0007669"/>
    <property type="project" value="UniProtKB-EC"/>
</dbReference>
<evidence type="ECO:0000256" key="5">
    <source>
        <dbReference type="ARBA" id="ARBA00046308"/>
    </source>
</evidence>
<comment type="catalytic activity">
    <reaction evidence="1">
        <text>Hydrolyzes glycerol monoesters of long-chain fatty acids.</text>
        <dbReference type="EC" id="3.1.1.23"/>
    </reaction>
</comment>
<keyword evidence="11" id="KW-1185">Reference proteome</keyword>
<dbReference type="GO" id="GO:0031966">
    <property type="term" value="C:mitochondrial membrane"/>
    <property type="evidence" value="ECO:0007669"/>
    <property type="project" value="UniProtKB-SubCell"/>
</dbReference>
<dbReference type="InterPro" id="IPR029058">
    <property type="entry name" value="AB_hydrolase_fold"/>
</dbReference>
<dbReference type="GO" id="GO:0005765">
    <property type="term" value="C:lysosomal membrane"/>
    <property type="evidence" value="ECO:0007669"/>
    <property type="project" value="UniProtKB-SubCell"/>
</dbReference>
<dbReference type="InterPro" id="IPR050266">
    <property type="entry name" value="AB_hydrolase_sf"/>
</dbReference>
<dbReference type="EMBL" id="JAODUP010000155">
    <property type="protein sequence ID" value="KAK2159276.1"/>
    <property type="molecule type" value="Genomic_DNA"/>
</dbReference>
<dbReference type="GO" id="GO:0046464">
    <property type="term" value="P:acylglycerol catabolic process"/>
    <property type="evidence" value="ECO:0007669"/>
    <property type="project" value="TreeGrafter"/>
</dbReference>
<dbReference type="AlphaFoldDB" id="A0AAD9JUQ4"/>
<proteinExistence type="predicted"/>
<protein>
    <recommendedName>
        <fullName evidence="2">acylglycerol lipase</fullName>
        <ecNumber evidence="2">3.1.1.23</ecNumber>
    </recommendedName>
</protein>
<feature type="compositionally biased region" description="Basic and acidic residues" evidence="8">
    <location>
        <begin position="238"/>
        <end position="260"/>
    </location>
</feature>
<comment type="function">
    <text evidence="7">Lipase that preferentially hydrolysis medium-chain saturated monoacylglycerols including 2-arachidonoylglycerol. Through 2-arachidonoylglycerol degradation may regulate endocannabinoid signaling pathways. Also has a lysophosphatidyl lipase activity with a preference for lysophosphatidylglycerol among other lysophospholipids. Also able to degrade bis(monoacylglycero)phosphate (BMP) and constitutes the major enzyme for BMP catabolism. BMP, also known as lysobisphosphatidic acid, is enriched in late endosomes and lysosomes and plays a key role in the formation of intraluminal vesicles and in lipid sorting.</text>
</comment>
<evidence type="ECO:0000313" key="11">
    <source>
        <dbReference type="Proteomes" id="UP001208570"/>
    </source>
</evidence>
<dbReference type="GO" id="GO:0031902">
    <property type="term" value="C:late endosome membrane"/>
    <property type="evidence" value="ECO:0007669"/>
    <property type="project" value="UniProtKB-SubCell"/>
</dbReference>
<comment type="subcellular location">
    <subcellularLocation>
        <location evidence="3">Late endosome membrane</location>
        <topology evidence="3">Single-pass type II membrane protein</topology>
    </subcellularLocation>
    <subcellularLocation>
        <location evidence="4">Lysosome membrane</location>
        <topology evidence="4">Single-pass type II membrane protein</topology>
    </subcellularLocation>
    <subcellularLocation>
        <location evidence="5">Mitochondrion membrane</location>
        <topology evidence="5">Single-pass type II membrane protein</topology>
    </subcellularLocation>
</comment>
<evidence type="ECO:0000313" key="10">
    <source>
        <dbReference type="EMBL" id="KAK2159276.1"/>
    </source>
</evidence>
<evidence type="ECO:0000256" key="2">
    <source>
        <dbReference type="ARBA" id="ARBA00013254"/>
    </source>
</evidence>
<evidence type="ECO:0000256" key="6">
    <source>
        <dbReference type="ARBA" id="ARBA00047662"/>
    </source>
</evidence>
<evidence type="ECO:0000256" key="4">
    <source>
        <dbReference type="ARBA" id="ARBA00037874"/>
    </source>
</evidence>
<dbReference type="Proteomes" id="UP001208570">
    <property type="component" value="Unassembled WGS sequence"/>
</dbReference>
<dbReference type="InterPro" id="IPR000073">
    <property type="entry name" value="AB_hydrolase_1"/>
</dbReference>
<evidence type="ECO:0000256" key="3">
    <source>
        <dbReference type="ARBA" id="ARBA00037797"/>
    </source>
</evidence>
<evidence type="ECO:0000256" key="8">
    <source>
        <dbReference type="SAM" id="MobiDB-lite"/>
    </source>
</evidence>
<dbReference type="PANTHER" id="PTHR43798">
    <property type="entry name" value="MONOACYLGLYCEROL LIPASE"/>
    <property type="match status" value="1"/>
</dbReference>
<sequence length="278" mass="32240">MHVVAVDAPGHGKTKHVNDNDLRPKVMAQRLNQFIKKKNLDKEKIHLIGWAMGGTIAGFYAAQYPDDLKLLSLVVPGMHSPITSQAFQETIDGNTNVLHPITDEEQHRLWKIIMYKNNDFSKPVLDYIERKKLMRRKDHLTVMRTMIEDVVAKEDNLFIKEIRNIRTPTQIIWGEKDALQHISGADLLMSTLRHHVKRMDIVTECGHAFYAEEPYTLAGLLMAFQMDYRLNSEKWRQESNHIEEETVRSKYDSQSKKETTQKSTKPVPYKTEKLSDLT</sequence>